<comment type="similarity">
    <text evidence="2">Belongs to the glycosyl hydrolases 36 family.</text>
</comment>
<dbReference type="GO" id="GO:0004557">
    <property type="term" value="F:alpha-galactosidase activity"/>
    <property type="evidence" value="ECO:0007669"/>
    <property type="project" value="UniProtKB-EC"/>
</dbReference>
<dbReference type="EMBL" id="LKCW01000002">
    <property type="protein sequence ID" value="KPM46261.1"/>
    <property type="molecule type" value="Genomic_DNA"/>
</dbReference>
<evidence type="ECO:0000313" key="6">
    <source>
        <dbReference type="Proteomes" id="UP000050424"/>
    </source>
</evidence>
<evidence type="ECO:0000313" key="5">
    <source>
        <dbReference type="EMBL" id="KPM46261.1"/>
    </source>
</evidence>
<comment type="caution">
    <text evidence="5">The sequence shown here is derived from an EMBL/GenBank/DDBJ whole genome shotgun (WGS) entry which is preliminary data.</text>
</comment>
<dbReference type="STRING" id="78410.A0A0P7BYH4"/>
<dbReference type="AlphaFoldDB" id="A0A0P7BYH4"/>
<gene>
    <name evidence="5" type="ORF">AK830_g263</name>
</gene>
<organism evidence="5 6">
    <name type="scientific">Neonectria ditissima</name>
    <dbReference type="NCBI Taxonomy" id="78410"/>
    <lineage>
        <taxon>Eukaryota</taxon>
        <taxon>Fungi</taxon>
        <taxon>Dikarya</taxon>
        <taxon>Ascomycota</taxon>
        <taxon>Pezizomycotina</taxon>
        <taxon>Sordariomycetes</taxon>
        <taxon>Hypocreomycetidae</taxon>
        <taxon>Hypocreales</taxon>
        <taxon>Nectriaceae</taxon>
        <taxon>Neonectria</taxon>
    </lineage>
</organism>
<comment type="catalytic activity">
    <reaction evidence="1">
        <text>Hydrolysis of terminal, non-reducing alpha-D-galactose residues in alpha-D-galactosides, including galactose oligosaccharides, galactomannans and galactolipids.</text>
        <dbReference type="EC" id="3.2.1.22"/>
    </reaction>
</comment>
<dbReference type="Gene3D" id="3.20.20.70">
    <property type="entry name" value="Aldolase class I"/>
    <property type="match status" value="1"/>
</dbReference>
<evidence type="ECO:0000256" key="1">
    <source>
        <dbReference type="ARBA" id="ARBA00001255"/>
    </source>
</evidence>
<dbReference type="InterPro" id="IPR013785">
    <property type="entry name" value="Aldolase_TIM"/>
</dbReference>
<dbReference type="OrthoDB" id="4664297at2759"/>
<dbReference type="InterPro" id="IPR017853">
    <property type="entry name" value="GH"/>
</dbReference>
<name>A0A0P7BYH4_9HYPO</name>
<dbReference type="PANTHER" id="PTHR31268">
    <property type="match status" value="1"/>
</dbReference>
<keyword evidence="6" id="KW-1185">Reference proteome</keyword>
<accession>A0A0P7BYH4</accession>
<evidence type="ECO:0000256" key="3">
    <source>
        <dbReference type="ARBA" id="ARBA00023277"/>
    </source>
</evidence>
<comment type="catalytic activity">
    <reaction evidence="4">
        <text>alpha-D-galactosyl-(1-&gt;3)-1D-myo-inositol + sucrose = raffinose + myo-inositol</text>
        <dbReference type="Rhea" id="RHEA:20161"/>
        <dbReference type="ChEBI" id="CHEBI:16634"/>
        <dbReference type="ChEBI" id="CHEBI:17268"/>
        <dbReference type="ChEBI" id="CHEBI:17505"/>
        <dbReference type="ChEBI" id="CHEBI:17992"/>
        <dbReference type="EC" id="2.4.1.82"/>
    </reaction>
</comment>
<evidence type="ECO:0000256" key="2">
    <source>
        <dbReference type="ARBA" id="ARBA00007240"/>
    </source>
</evidence>
<evidence type="ECO:0000256" key="4">
    <source>
        <dbReference type="ARBA" id="ARBA00049426"/>
    </source>
</evidence>
<proteinExistence type="inferred from homology"/>
<protein>
    <submittedName>
        <fullName evidence="5">Uncharacterized protein</fullName>
    </submittedName>
</protein>
<reference evidence="5 6" key="1">
    <citation type="submission" date="2015-09" db="EMBL/GenBank/DDBJ databases">
        <title>Draft genome of a European isolate of the apple canker pathogen Neonectria ditissima.</title>
        <authorList>
            <person name="Gomez-Cortecero A."/>
            <person name="Harrison R.J."/>
            <person name="Armitage A.D."/>
        </authorList>
    </citation>
    <scope>NUCLEOTIDE SEQUENCE [LARGE SCALE GENOMIC DNA]</scope>
    <source>
        <strain evidence="5 6">R09/05</strain>
    </source>
</reference>
<sequence length="871" mass="95665">MAGAYPTIICYPPLEQLSVISAGQNEISFTVNIKWSICRSRYPFQVRLCTAGIGSPQHPSIWRSYPLSKSNLSTVAFREDKKWYSETFQATLSRQALAESMPLHQIFTVKYRISEDTAWQWITCPSGFTKGEIILQSPLSTHHDVETLVALAPGWHVAKVETTHKAASLFSIQSDPIQGPTQMVLGLLHHQARYCAISQIEPPWIAPRHGDDFLYLSERTVLCSILRGDGNVVTVAAPSISDVYTFLLSNERGEVTVHTRDDSQTGKPCQIMLSIAPDIETSISAIMNNLQAKANESPLVRDMIDDEFKSSNTNSSHLAPLLDYLGFCTWNALGPNLTQENILDALQLLREHDVKISTLLIDDNWQTLGSTELGDSHHDFLGFADFKASEGFPDGIAGLTASVKAENPSITEIGVWHGLLGYWGAIAKEGWIADNYETVDVDGLMYYAVPTKLKSISASALNQFYDDFYAYLASSGITFVKTDVQVLLSGIANSPDRASFIPAYQAAWTMAYQRRLGGKAISCMSQIPELMWQSLLQTKTAPVIFRNSDDFFPEIPSSHPWHIWVNAHNSLFTQHLNAVLDWDMFQTSMDYGPAHAASRCLSGGPIFITDVPGEHDLELIDQMVAPSPDGGRSMVLRPCEGAKSPRAFDRYQESGVLKVVTETTTGVKLMGVFNTRPTHVSTLISASEFATIGSSKWEPGAEVVFFSHQSQTVRGPAKLGTTPTAHSDATSLFEVDLDVKGFEILSGHVSHRVSYRGAECLVAALGLLGKMTGAAAICSCDVFSTGDEIKATISVKALGQLGFWIHGRLIDKSNVQAKLEAVDVDSESITVSNASHGESTAQLLTIDLVKEWSLKQHKTSLTEVYLELFIR</sequence>
<dbReference type="GO" id="GO:0047274">
    <property type="term" value="F:galactinol-sucrose galactosyltransferase activity"/>
    <property type="evidence" value="ECO:0007669"/>
    <property type="project" value="UniProtKB-EC"/>
</dbReference>
<keyword evidence="3" id="KW-0119">Carbohydrate metabolism</keyword>
<dbReference type="InterPro" id="IPR008811">
    <property type="entry name" value="Glycosyl_hydrolases_36"/>
</dbReference>
<dbReference type="PANTHER" id="PTHR31268:SF32">
    <property type="entry name" value="GALACTINOL--SUCROSE GALACTOSYLTRANSFERASE 2-RELATED"/>
    <property type="match status" value="1"/>
</dbReference>
<dbReference type="Proteomes" id="UP000050424">
    <property type="component" value="Unassembled WGS sequence"/>
</dbReference>
<dbReference type="SUPFAM" id="SSF51445">
    <property type="entry name" value="(Trans)glycosidases"/>
    <property type="match status" value="1"/>
</dbReference>
<dbReference type="Pfam" id="PF05691">
    <property type="entry name" value="Raffinose_syn"/>
    <property type="match status" value="1"/>
</dbReference>